<sequence>MHCAILAYLRAALPGAVIHHSPNETKWRSQRAMQTVQKAKRMGTLAGFPDLLVIWCGSVWAIEVKAPGNHPTAEQRAVGADIEAMGGRWGVARSVDEAAALVRSWKEQE</sequence>
<dbReference type="HOGENOM" id="CLU_2180630_0_0_5"/>
<comment type="caution">
    <text evidence="1">The sequence shown here is derived from an EMBL/GenBank/DDBJ whole genome shotgun (WGS) entry which is preliminary data.</text>
</comment>
<dbReference type="AlphaFoldDB" id="A0A017HBU9"/>
<dbReference type="eggNOG" id="ENOG5032Y69">
    <property type="taxonomic scope" value="Bacteria"/>
</dbReference>
<organism evidence="1 2">
    <name type="scientific">Limimaricola hongkongensis DSM 17492</name>
    <dbReference type="NCBI Taxonomy" id="1122180"/>
    <lineage>
        <taxon>Bacteria</taxon>
        <taxon>Pseudomonadati</taxon>
        <taxon>Pseudomonadota</taxon>
        <taxon>Alphaproteobacteria</taxon>
        <taxon>Rhodobacterales</taxon>
        <taxon>Paracoccaceae</taxon>
        <taxon>Limimaricola</taxon>
    </lineage>
</organism>
<protein>
    <submittedName>
        <fullName evidence="1">Uncharacterized protein</fullName>
    </submittedName>
</protein>
<evidence type="ECO:0000313" key="2">
    <source>
        <dbReference type="Proteomes" id="UP000025047"/>
    </source>
</evidence>
<evidence type="ECO:0000313" key="1">
    <source>
        <dbReference type="EMBL" id="EYD71790.1"/>
    </source>
</evidence>
<reference evidence="1 2" key="1">
    <citation type="submission" date="2013-03" db="EMBL/GenBank/DDBJ databases">
        <authorList>
            <person name="Fiebig A."/>
            <person name="Goeker M."/>
            <person name="Klenk H.-P.P."/>
        </authorList>
    </citation>
    <scope>NUCLEOTIDE SEQUENCE [LARGE SCALE GENOMIC DNA]</scope>
    <source>
        <strain evidence="1 2">DSM 17492</strain>
    </source>
</reference>
<dbReference type="Proteomes" id="UP000025047">
    <property type="component" value="Unassembled WGS sequence"/>
</dbReference>
<name>A0A017HBU9_9RHOB</name>
<keyword evidence="2" id="KW-1185">Reference proteome</keyword>
<dbReference type="EMBL" id="APGJ01000006">
    <property type="protein sequence ID" value="EYD71790.1"/>
    <property type="molecule type" value="Genomic_DNA"/>
</dbReference>
<dbReference type="GO" id="GO:0003676">
    <property type="term" value="F:nucleic acid binding"/>
    <property type="evidence" value="ECO:0007669"/>
    <property type="project" value="InterPro"/>
</dbReference>
<accession>A0A017HBU9</accession>
<dbReference type="STRING" id="1122180.Lokhon_01860"/>
<dbReference type="InterPro" id="IPR011856">
    <property type="entry name" value="tRNA_endonuc-like_dom_sf"/>
</dbReference>
<dbReference type="PATRIC" id="fig|1122180.6.peg.1842"/>
<dbReference type="Gene3D" id="3.40.1350.10">
    <property type="match status" value="1"/>
</dbReference>
<gene>
    <name evidence="1" type="ORF">Lokhon_01860</name>
</gene>
<proteinExistence type="predicted"/>